<feature type="domain" description="Peptidase M48" evidence="8">
    <location>
        <begin position="73"/>
        <end position="256"/>
    </location>
</feature>
<keyword evidence="2" id="KW-0479">Metal-binding</keyword>
<evidence type="ECO:0000256" key="5">
    <source>
        <dbReference type="ARBA" id="ARBA00023049"/>
    </source>
</evidence>
<dbReference type="PANTHER" id="PTHR22726">
    <property type="entry name" value="METALLOENDOPEPTIDASE OMA1"/>
    <property type="match status" value="1"/>
</dbReference>
<dbReference type="InterPro" id="IPR051156">
    <property type="entry name" value="Mito/Outer_Membr_Metalloprot"/>
</dbReference>
<evidence type="ECO:0000256" key="4">
    <source>
        <dbReference type="ARBA" id="ARBA00022833"/>
    </source>
</evidence>
<dbReference type="InterPro" id="IPR001915">
    <property type="entry name" value="Peptidase_M48"/>
</dbReference>
<reference evidence="10" key="1">
    <citation type="submission" date="2016-10" db="EMBL/GenBank/DDBJ databases">
        <authorList>
            <person name="Varghese N."/>
            <person name="Submissions S."/>
        </authorList>
    </citation>
    <scope>NUCLEOTIDE SEQUENCE [LARGE SCALE GENOMIC DNA]</scope>
    <source>
        <strain evidence="10">DSM 24536</strain>
    </source>
</reference>
<dbReference type="OrthoDB" id="9810445at2"/>
<sequence>MKTLSMISALAISALLFSCSQVPLTGRNQLSLVDDATLQQAAGQAYNQFLSDPSTKVISSGADAQRVKTVGNKLATAINRYMQANGYGDKYNYQYQFTLVQSKDINAWCMPGGKVAIYSGILPVTQNEAGLATVMGHEIAHAIAQHSAERYSQMTLAQAGGGLVGAAVGGASQGTQQIIGQLYGIGGQLAILKYSRNQESEADRLGLIFMAMAGYDPTNAIAFWERMSTAKEGNGTPPEFLSSHPNDASRISAIRKLLPEARQFYTGARIK</sequence>
<keyword evidence="7" id="KW-0732">Signal</keyword>
<gene>
    <name evidence="9" type="ORF">SAMN05421813_10432</name>
</gene>
<evidence type="ECO:0000313" key="9">
    <source>
        <dbReference type="EMBL" id="SDL95107.1"/>
    </source>
</evidence>
<keyword evidence="1 6" id="KW-0645">Protease</keyword>
<dbReference type="GO" id="GO:0046872">
    <property type="term" value="F:metal ion binding"/>
    <property type="evidence" value="ECO:0007669"/>
    <property type="project" value="UniProtKB-KW"/>
</dbReference>
<name>A0A1G9PA80_9SPHI</name>
<evidence type="ECO:0000256" key="3">
    <source>
        <dbReference type="ARBA" id="ARBA00022801"/>
    </source>
</evidence>
<dbReference type="Proteomes" id="UP000199226">
    <property type="component" value="Unassembled WGS sequence"/>
</dbReference>
<dbReference type="AlphaFoldDB" id="A0A1G9PA80"/>
<accession>A0A1G9PA80</accession>
<dbReference type="PANTHER" id="PTHR22726:SF24">
    <property type="entry name" value="M48 FAMILY METALLOPEPTIDASE"/>
    <property type="match status" value="1"/>
</dbReference>
<dbReference type="GO" id="GO:0004222">
    <property type="term" value="F:metalloendopeptidase activity"/>
    <property type="evidence" value="ECO:0007669"/>
    <property type="project" value="InterPro"/>
</dbReference>
<evidence type="ECO:0000259" key="8">
    <source>
        <dbReference type="Pfam" id="PF01435"/>
    </source>
</evidence>
<protein>
    <submittedName>
        <fullName evidence="9">Peptidase family M48</fullName>
    </submittedName>
</protein>
<dbReference type="Gene3D" id="3.30.2010.10">
    <property type="entry name" value="Metalloproteases ('zincins'), catalytic domain"/>
    <property type="match status" value="1"/>
</dbReference>
<evidence type="ECO:0000313" key="10">
    <source>
        <dbReference type="Proteomes" id="UP000199226"/>
    </source>
</evidence>
<dbReference type="EMBL" id="FNHH01000004">
    <property type="protein sequence ID" value="SDL95107.1"/>
    <property type="molecule type" value="Genomic_DNA"/>
</dbReference>
<dbReference type="CDD" id="cd07331">
    <property type="entry name" value="M48C_Oma1_like"/>
    <property type="match status" value="1"/>
</dbReference>
<keyword evidence="10" id="KW-1185">Reference proteome</keyword>
<dbReference type="GO" id="GO:0016020">
    <property type="term" value="C:membrane"/>
    <property type="evidence" value="ECO:0007669"/>
    <property type="project" value="TreeGrafter"/>
</dbReference>
<comment type="cofactor">
    <cofactor evidence="6">
        <name>Zn(2+)</name>
        <dbReference type="ChEBI" id="CHEBI:29105"/>
    </cofactor>
    <text evidence="6">Binds 1 zinc ion per subunit.</text>
</comment>
<evidence type="ECO:0000256" key="7">
    <source>
        <dbReference type="SAM" id="SignalP"/>
    </source>
</evidence>
<feature type="chain" id="PRO_5011649872" evidence="7">
    <location>
        <begin position="21"/>
        <end position="271"/>
    </location>
</feature>
<proteinExistence type="inferred from homology"/>
<keyword evidence="4 6" id="KW-0862">Zinc</keyword>
<evidence type="ECO:0000256" key="6">
    <source>
        <dbReference type="RuleBase" id="RU003983"/>
    </source>
</evidence>
<dbReference type="GO" id="GO:0051603">
    <property type="term" value="P:proteolysis involved in protein catabolic process"/>
    <property type="evidence" value="ECO:0007669"/>
    <property type="project" value="TreeGrafter"/>
</dbReference>
<keyword evidence="3 6" id="KW-0378">Hydrolase</keyword>
<evidence type="ECO:0000256" key="1">
    <source>
        <dbReference type="ARBA" id="ARBA00022670"/>
    </source>
</evidence>
<dbReference type="Pfam" id="PF01435">
    <property type="entry name" value="Peptidase_M48"/>
    <property type="match status" value="1"/>
</dbReference>
<dbReference type="STRING" id="990371.SAMN05421813_10432"/>
<feature type="signal peptide" evidence="7">
    <location>
        <begin position="1"/>
        <end position="20"/>
    </location>
</feature>
<organism evidence="9 10">
    <name type="scientific">Daejeonella rubra</name>
    <dbReference type="NCBI Taxonomy" id="990371"/>
    <lineage>
        <taxon>Bacteria</taxon>
        <taxon>Pseudomonadati</taxon>
        <taxon>Bacteroidota</taxon>
        <taxon>Sphingobacteriia</taxon>
        <taxon>Sphingobacteriales</taxon>
        <taxon>Sphingobacteriaceae</taxon>
        <taxon>Daejeonella</taxon>
    </lineage>
</organism>
<dbReference type="RefSeq" id="WP_090700410.1">
    <property type="nucleotide sequence ID" value="NZ_FNHH01000004.1"/>
</dbReference>
<keyword evidence="5 6" id="KW-0482">Metalloprotease</keyword>
<dbReference type="PROSITE" id="PS51257">
    <property type="entry name" value="PROKAR_LIPOPROTEIN"/>
    <property type="match status" value="1"/>
</dbReference>
<evidence type="ECO:0000256" key="2">
    <source>
        <dbReference type="ARBA" id="ARBA00022723"/>
    </source>
</evidence>
<comment type="similarity">
    <text evidence="6">Belongs to the peptidase M48 family.</text>
</comment>